<reference evidence="5 6" key="1">
    <citation type="submission" date="2024-08" db="EMBL/GenBank/DDBJ databases">
        <authorList>
            <person name="Cucini C."/>
            <person name="Frati F."/>
        </authorList>
    </citation>
    <scope>NUCLEOTIDE SEQUENCE [LARGE SCALE GENOMIC DNA]</scope>
</reference>
<dbReference type="InterPro" id="IPR052126">
    <property type="entry name" value="Spindle_Org/Thrombomodulin"/>
</dbReference>
<dbReference type="EMBL" id="CAXLJM020000009">
    <property type="protein sequence ID" value="CAL8075800.1"/>
    <property type="molecule type" value="Genomic_DNA"/>
</dbReference>
<proteinExistence type="predicted"/>
<feature type="chain" id="PRO_5045553757" description="DM13 domain-containing protein" evidence="3">
    <location>
        <begin position="20"/>
        <end position="359"/>
    </location>
</feature>
<keyword evidence="2" id="KW-0812">Transmembrane</keyword>
<evidence type="ECO:0000256" key="2">
    <source>
        <dbReference type="SAM" id="Phobius"/>
    </source>
</evidence>
<evidence type="ECO:0000313" key="6">
    <source>
        <dbReference type="Proteomes" id="UP001642540"/>
    </source>
</evidence>
<feature type="domain" description="DM13" evidence="4">
    <location>
        <begin position="141"/>
        <end position="256"/>
    </location>
</feature>
<dbReference type="PANTHER" id="PTHR24036:SF5">
    <property type="entry name" value="THROMBOMODULIN"/>
    <property type="match status" value="1"/>
</dbReference>
<dbReference type="SMART" id="SM00686">
    <property type="entry name" value="DM13"/>
    <property type="match status" value="1"/>
</dbReference>
<keyword evidence="2" id="KW-0472">Membrane</keyword>
<keyword evidence="3" id="KW-0732">Signal</keyword>
<dbReference type="InterPro" id="IPR019545">
    <property type="entry name" value="DM13_domain"/>
</dbReference>
<evidence type="ECO:0000259" key="4">
    <source>
        <dbReference type="PROSITE" id="PS51549"/>
    </source>
</evidence>
<dbReference type="PANTHER" id="PTHR24036">
    <property type="entry name" value="SKELETOR-RELATED"/>
    <property type="match status" value="1"/>
</dbReference>
<feature type="signal peptide" evidence="3">
    <location>
        <begin position="1"/>
        <end position="19"/>
    </location>
</feature>
<protein>
    <recommendedName>
        <fullName evidence="4">DM13 domain-containing protein</fullName>
    </recommendedName>
</protein>
<comment type="caution">
    <text evidence="5">The sequence shown here is derived from an EMBL/GenBank/DDBJ whole genome shotgun (WGS) entry which is preliminary data.</text>
</comment>
<evidence type="ECO:0000313" key="5">
    <source>
        <dbReference type="EMBL" id="CAL8075800.1"/>
    </source>
</evidence>
<evidence type="ECO:0000256" key="1">
    <source>
        <dbReference type="ARBA" id="ARBA00022737"/>
    </source>
</evidence>
<keyword evidence="1" id="KW-0677">Repeat</keyword>
<organism evidence="5 6">
    <name type="scientific">Orchesella dallaii</name>
    <dbReference type="NCBI Taxonomy" id="48710"/>
    <lineage>
        <taxon>Eukaryota</taxon>
        <taxon>Metazoa</taxon>
        <taxon>Ecdysozoa</taxon>
        <taxon>Arthropoda</taxon>
        <taxon>Hexapoda</taxon>
        <taxon>Collembola</taxon>
        <taxon>Entomobryomorpha</taxon>
        <taxon>Entomobryoidea</taxon>
        <taxon>Orchesellidae</taxon>
        <taxon>Orchesellinae</taxon>
        <taxon>Orchesella</taxon>
    </lineage>
</organism>
<name>A0ABP1PUE7_9HEXA</name>
<evidence type="ECO:0000256" key="3">
    <source>
        <dbReference type="SAM" id="SignalP"/>
    </source>
</evidence>
<dbReference type="Proteomes" id="UP001642540">
    <property type="component" value="Unassembled WGS sequence"/>
</dbReference>
<dbReference type="PROSITE" id="PS51549">
    <property type="entry name" value="DM13"/>
    <property type="match status" value="1"/>
</dbReference>
<accession>A0ABP1PUE7</accession>
<feature type="transmembrane region" description="Helical" evidence="2">
    <location>
        <begin position="336"/>
        <end position="355"/>
    </location>
</feature>
<keyword evidence="2" id="KW-1133">Transmembrane helix</keyword>
<keyword evidence="6" id="KW-1185">Reference proteome</keyword>
<gene>
    <name evidence="5" type="ORF">ODALV1_LOCUS3286</name>
</gene>
<sequence>MDRMHLCFFLLIIPTSSNGAALTGRSHGVSFLARIPGQDQGPPQDGDISVVTDRNILLTDEDLHLDVSEPVVAFRGRSSCSWVRRICVEAELGPRSNPGGPLLPNLSLILVTLGLYSPSFRASLIAYYLVLMFRELITLRGKSIGYFHECSHGLRGEVVVLNERELLIQDFHYRGDAPAAWFHATRRGSPPHVHFYDESSSLTLPFPGTSCHNRLRNIVYTGQTLILILPVSIKELQTIGVFCYKYCHNFGHLVIPPNLEVEPAPDDLKVPLCPRPRYPFCSAVNEAAGCHKHISGRPTRVEARKLMRREGIDWNYAFNSSSEDMEDPTSVAACQFLPNAIAIVIMISFVTLVLLKIIE</sequence>